<evidence type="ECO:0000313" key="3">
    <source>
        <dbReference type="EMBL" id="MDT0556995.1"/>
    </source>
</evidence>
<keyword evidence="4" id="KW-1185">Reference proteome</keyword>
<proteinExistence type="predicted"/>
<dbReference type="PROSITE" id="PS50825">
    <property type="entry name" value="HYR"/>
    <property type="match status" value="1"/>
</dbReference>
<feature type="non-terminal residue" evidence="3">
    <location>
        <position position="208"/>
    </location>
</feature>
<dbReference type="Gene3D" id="2.60.40.10">
    <property type="entry name" value="Immunoglobulins"/>
    <property type="match status" value="1"/>
</dbReference>
<dbReference type="PANTHER" id="PTHR46343">
    <property type="entry name" value="HYR DOMAIN-CONTAINING PROTEIN"/>
    <property type="match status" value="1"/>
</dbReference>
<gene>
    <name evidence="3" type="ORF">RM538_13375</name>
</gene>
<protein>
    <submittedName>
        <fullName evidence="3">HYR domain-containing protein</fullName>
    </submittedName>
</protein>
<feature type="domain" description="HYR" evidence="2">
    <location>
        <begin position="59"/>
        <end position="146"/>
    </location>
</feature>
<comment type="caution">
    <text evidence="3">The sequence shown here is derived from an EMBL/GenBank/DDBJ whole genome shotgun (WGS) entry which is preliminary data.</text>
</comment>
<evidence type="ECO:0000256" key="1">
    <source>
        <dbReference type="ARBA" id="ARBA00022737"/>
    </source>
</evidence>
<dbReference type="InterPro" id="IPR003410">
    <property type="entry name" value="HYR_dom"/>
</dbReference>
<dbReference type="Proteomes" id="UP001254488">
    <property type="component" value="Unassembled WGS sequence"/>
</dbReference>
<sequence>TWVGGAPAATGYEAEGGSLMATFAGETIAGDWTLTIEDGGLGDEGDIFDFCLTMTNNGVVGTPPTISCPADITITSDDDGAGDCTAAVSFADAAAIDAEDGPLTTSVVAGPVSGSDFPVGVTDVTFEATDSDGNTVSCTFTVTVIDNENPVAVCQDITVTLDEFGMASITEADIDNGSNDNCPGFTLSASQTNFDCSDAGDVIVTLTI</sequence>
<dbReference type="InterPro" id="IPR013783">
    <property type="entry name" value="Ig-like_fold"/>
</dbReference>
<feature type="non-terminal residue" evidence="3">
    <location>
        <position position="1"/>
    </location>
</feature>
<dbReference type="RefSeq" id="WP_311333940.1">
    <property type="nucleotide sequence ID" value="NZ_JAVRHZ010000023.1"/>
</dbReference>
<evidence type="ECO:0000259" key="2">
    <source>
        <dbReference type="PROSITE" id="PS50825"/>
    </source>
</evidence>
<dbReference type="Pfam" id="PF02494">
    <property type="entry name" value="HYR"/>
    <property type="match status" value="1"/>
</dbReference>
<reference evidence="3 4" key="1">
    <citation type="submission" date="2023-09" db="EMBL/GenBank/DDBJ databases">
        <authorList>
            <person name="Rey-Velasco X."/>
        </authorList>
    </citation>
    <scope>NUCLEOTIDE SEQUENCE [LARGE SCALE GENOMIC DNA]</scope>
    <source>
        <strain evidence="3 4">W242</strain>
    </source>
</reference>
<organism evidence="3 4">
    <name type="scientific">Patiriisocius hiemis</name>
    <dbReference type="NCBI Taxonomy" id="3075604"/>
    <lineage>
        <taxon>Bacteria</taxon>
        <taxon>Pseudomonadati</taxon>
        <taxon>Bacteroidota</taxon>
        <taxon>Flavobacteriia</taxon>
        <taxon>Flavobacteriales</taxon>
        <taxon>Flavobacteriaceae</taxon>
        <taxon>Patiriisocius</taxon>
    </lineage>
</organism>
<evidence type="ECO:0000313" key="4">
    <source>
        <dbReference type="Proteomes" id="UP001254488"/>
    </source>
</evidence>
<dbReference type="EMBL" id="JAVRHZ010000023">
    <property type="protein sequence ID" value="MDT0556995.1"/>
    <property type="molecule type" value="Genomic_DNA"/>
</dbReference>
<name>A0ABU2YGU3_9FLAO</name>
<dbReference type="PANTHER" id="PTHR46343:SF2">
    <property type="entry name" value="SUSHI_VON WILLEBRAND FACTOR TYPE A_EGF_PENTRAXIN DOMAIN-CONTAINING 1"/>
    <property type="match status" value="1"/>
</dbReference>
<accession>A0ABU2YGU3</accession>
<keyword evidence="1" id="KW-0677">Repeat</keyword>
<dbReference type="InterPro" id="IPR043555">
    <property type="entry name" value="SRPX-like"/>
</dbReference>